<evidence type="ECO:0000256" key="3">
    <source>
        <dbReference type="ARBA" id="ARBA00023015"/>
    </source>
</evidence>
<evidence type="ECO:0000256" key="8">
    <source>
        <dbReference type="SAM" id="MobiDB-lite"/>
    </source>
</evidence>
<dbReference type="GO" id="GO:0008270">
    <property type="term" value="F:zinc ion binding"/>
    <property type="evidence" value="ECO:0007669"/>
    <property type="project" value="InterPro"/>
</dbReference>
<dbReference type="PROSITE" id="PS00463">
    <property type="entry name" value="ZN2_CY6_FUNGAL_1"/>
    <property type="match status" value="1"/>
</dbReference>
<feature type="region of interest" description="Disordered" evidence="8">
    <location>
        <begin position="710"/>
        <end position="729"/>
    </location>
</feature>
<sequence length="771" mass="87800">MVSTNGVQHRVNKAERTARADTNGNNAEGLGKRSFAPESARKPRKKRKTYSCDVCRKFKTRCDFEPLIGRCHRCNVLNLDCSLTDERQGEILATVEESSEAPFSTSISDSHVKETALKSLSNPQPFMTTFNNRLNRLEANLSNLNSKLDLLVMLAQGSDSAVKNDLNRKNITVDARKLNSHNGKVPLSKDTIHHVKGGDRDDSNDDALSTPGSKDDGHSFFTDLHKVDLNGLKLQEPPLKLISDIDERLFPTKVQSKKDKVAKTQRPFVVARTNFIKFFNEHEKMCLFLSRDFLEKSHFWIIPGGVKEIDRVYVEKHIFISSVFAIIAMGFEENGKYEEEQEVMYPLVERLLTNTLTMFERLTDHDIEAILYCSMFNVSRKAKRHRQMKFNSLVLTNFAISSLLNIIDFHKIKERVIDGEEYNALDMYHLRILNSLTACRLQYSIGFGSFLVPDEVLDDFNNLTARFPQANFGDDIKISEINLSEIVNNIFLNFKSYFRNFADDYVARQEKITAEKGTLTDSDAPLTFPELEYWLKNWDELLSKDGGGVLLFAYNYYYIMICRSFVTEFYEEYGNELHLFESILKTMKTYCFTLLDGFLKLPSSLIKGAPVITVYQLVYACLTLCDFIHFFDASEREQILSLCTKIYWHLHTIGEKLNEATENVGKIIKSLIETGKKKVHDGGDALAYSSQGAPQEFRSFVMPGVLHNPESPQSVLSPGSHASGAESAAAGSFNMPDVDQFNSFEDFFQDFFENLKPTTQNIFSSLRPESH</sequence>
<keyword evidence="7" id="KW-0175">Coiled coil</keyword>
<dbReference type="STRING" id="1245769.A0A0C7MWB4"/>
<dbReference type="EMBL" id="LN736370">
    <property type="protein sequence ID" value="CEP64285.1"/>
    <property type="molecule type" value="Genomic_DNA"/>
</dbReference>
<keyword evidence="4" id="KW-0238">DNA-binding</keyword>
<dbReference type="InterPro" id="IPR050797">
    <property type="entry name" value="Carb_Metab_Trans_Reg"/>
</dbReference>
<evidence type="ECO:0000259" key="9">
    <source>
        <dbReference type="PROSITE" id="PS50048"/>
    </source>
</evidence>
<evidence type="ECO:0000256" key="6">
    <source>
        <dbReference type="ARBA" id="ARBA00023242"/>
    </source>
</evidence>
<feature type="coiled-coil region" evidence="7">
    <location>
        <begin position="127"/>
        <end position="154"/>
    </location>
</feature>
<dbReference type="GeneID" id="34687833"/>
<name>A0A0C7MWB4_9SACH</name>
<dbReference type="SUPFAM" id="SSF57701">
    <property type="entry name" value="Zn2/Cys6 DNA-binding domain"/>
    <property type="match status" value="1"/>
</dbReference>
<organism evidence="10 11">
    <name type="scientific">Lachancea lanzarotensis</name>
    <dbReference type="NCBI Taxonomy" id="1245769"/>
    <lineage>
        <taxon>Eukaryota</taxon>
        <taxon>Fungi</taxon>
        <taxon>Dikarya</taxon>
        <taxon>Ascomycota</taxon>
        <taxon>Saccharomycotina</taxon>
        <taxon>Saccharomycetes</taxon>
        <taxon>Saccharomycetales</taxon>
        <taxon>Saccharomycetaceae</taxon>
        <taxon>Lachancea</taxon>
    </lineage>
</organism>
<dbReference type="GO" id="GO:0003677">
    <property type="term" value="F:DNA binding"/>
    <property type="evidence" value="ECO:0007669"/>
    <property type="project" value="UniProtKB-KW"/>
</dbReference>
<evidence type="ECO:0000256" key="2">
    <source>
        <dbReference type="ARBA" id="ARBA00022833"/>
    </source>
</evidence>
<evidence type="ECO:0000256" key="4">
    <source>
        <dbReference type="ARBA" id="ARBA00023125"/>
    </source>
</evidence>
<keyword evidence="3" id="KW-0805">Transcription regulation</keyword>
<evidence type="ECO:0000256" key="5">
    <source>
        <dbReference type="ARBA" id="ARBA00023163"/>
    </source>
</evidence>
<dbReference type="Pfam" id="PF00172">
    <property type="entry name" value="Zn_clus"/>
    <property type="match status" value="1"/>
</dbReference>
<dbReference type="HOGENOM" id="CLU_020222_0_0_1"/>
<dbReference type="CDD" id="cd12148">
    <property type="entry name" value="fungal_TF_MHR"/>
    <property type="match status" value="1"/>
</dbReference>
<dbReference type="GO" id="GO:0005634">
    <property type="term" value="C:nucleus"/>
    <property type="evidence" value="ECO:0007669"/>
    <property type="project" value="TreeGrafter"/>
</dbReference>
<keyword evidence="11" id="KW-1185">Reference proteome</keyword>
<dbReference type="PANTHER" id="PTHR31668">
    <property type="entry name" value="GLUCOSE TRANSPORT TRANSCRIPTION REGULATOR RGT1-RELATED-RELATED"/>
    <property type="match status" value="1"/>
</dbReference>
<keyword evidence="2" id="KW-0862">Zinc</keyword>
<dbReference type="SMART" id="SM00066">
    <property type="entry name" value="GAL4"/>
    <property type="match status" value="1"/>
</dbReference>
<feature type="compositionally biased region" description="Basic and acidic residues" evidence="8">
    <location>
        <begin position="190"/>
        <end position="201"/>
    </location>
</feature>
<dbReference type="RefSeq" id="XP_022630493.1">
    <property type="nucleotide sequence ID" value="XM_022775108.1"/>
</dbReference>
<dbReference type="PANTHER" id="PTHR31668:SF9">
    <property type="entry name" value="URACIL CATABOLISM PROTEIN 2"/>
    <property type="match status" value="1"/>
</dbReference>
<keyword evidence="6" id="KW-0539">Nucleus</keyword>
<dbReference type="Proteomes" id="UP000054304">
    <property type="component" value="Unassembled WGS sequence"/>
</dbReference>
<dbReference type="AlphaFoldDB" id="A0A0C7MWB4"/>
<dbReference type="PROSITE" id="PS50048">
    <property type="entry name" value="ZN2_CY6_FUNGAL_2"/>
    <property type="match status" value="1"/>
</dbReference>
<evidence type="ECO:0000313" key="11">
    <source>
        <dbReference type="Proteomes" id="UP000054304"/>
    </source>
</evidence>
<evidence type="ECO:0000313" key="10">
    <source>
        <dbReference type="EMBL" id="CEP64285.1"/>
    </source>
</evidence>
<keyword evidence="5" id="KW-0804">Transcription</keyword>
<keyword evidence="1" id="KW-0479">Metal-binding</keyword>
<dbReference type="CDD" id="cd00067">
    <property type="entry name" value="GAL4"/>
    <property type="match status" value="1"/>
</dbReference>
<feature type="region of interest" description="Disordered" evidence="8">
    <location>
        <begin position="178"/>
        <end position="214"/>
    </location>
</feature>
<dbReference type="GO" id="GO:0000981">
    <property type="term" value="F:DNA-binding transcription factor activity, RNA polymerase II-specific"/>
    <property type="evidence" value="ECO:0007669"/>
    <property type="project" value="InterPro"/>
</dbReference>
<dbReference type="GO" id="GO:0001080">
    <property type="term" value="P:nitrogen catabolite activation of transcription from RNA polymerase II promoter"/>
    <property type="evidence" value="ECO:0007669"/>
    <property type="project" value="TreeGrafter"/>
</dbReference>
<protein>
    <submittedName>
        <fullName evidence="10">LALA0S11e00672g1_1</fullName>
    </submittedName>
</protein>
<evidence type="ECO:0000256" key="1">
    <source>
        <dbReference type="ARBA" id="ARBA00022723"/>
    </source>
</evidence>
<reference evidence="10 11" key="1">
    <citation type="submission" date="2014-12" db="EMBL/GenBank/DDBJ databases">
        <authorList>
            <person name="Neuveglise Cecile"/>
        </authorList>
    </citation>
    <scope>NUCLEOTIDE SEQUENCE [LARGE SCALE GENOMIC DNA]</scope>
    <source>
        <strain evidence="10 11">CBS 12615</strain>
    </source>
</reference>
<dbReference type="InterPro" id="IPR001138">
    <property type="entry name" value="Zn2Cys6_DnaBD"/>
</dbReference>
<gene>
    <name evidence="10" type="ORF">LALA0_S11e00672g</name>
</gene>
<dbReference type="Gene3D" id="4.10.240.10">
    <property type="entry name" value="Zn(2)-C6 fungal-type DNA-binding domain"/>
    <property type="match status" value="1"/>
</dbReference>
<feature type="region of interest" description="Disordered" evidence="8">
    <location>
        <begin position="1"/>
        <end position="43"/>
    </location>
</feature>
<accession>A0A0C7MWB4</accession>
<proteinExistence type="predicted"/>
<dbReference type="OrthoDB" id="2595934at2759"/>
<feature type="domain" description="Zn(2)-C6 fungal-type" evidence="9">
    <location>
        <begin position="51"/>
        <end position="83"/>
    </location>
</feature>
<evidence type="ECO:0000256" key="7">
    <source>
        <dbReference type="SAM" id="Coils"/>
    </source>
</evidence>
<dbReference type="InterPro" id="IPR036864">
    <property type="entry name" value="Zn2-C6_fun-type_DNA-bd_sf"/>
</dbReference>
<feature type="compositionally biased region" description="Low complexity" evidence="8">
    <location>
        <begin position="717"/>
        <end position="729"/>
    </location>
</feature>